<feature type="non-terminal residue" evidence="2">
    <location>
        <position position="1"/>
    </location>
</feature>
<protein>
    <submittedName>
        <fullName evidence="2">Uncharacterized protein</fullName>
    </submittedName>
</protein>
<evidence type="ECO:0000313" key="2">
    <source>
        <dbReference type="EMBL" id="PKX99788.1"/>
    </source>
</evidence>
<feature type="region of interest" description="Disordered" evidence="1">
    <location>
        <begin position="217"/>
        <end position="246"/>
    </location>
</feature>
<dbReference type="Proteomes" id="UP000234254">
    <property type="component" value="Unassembled WGS sequence"/>
</dbReference>
<sequence>HPPEPLSPAPWQRPRRTPGPSLAVSSLPHGPGAPSPSPDTRQLVNPGAPTPSPANWRVLEPRARAPPRAPPHRALPTGKFWSPDPQSPRVPPTGQFLPRPGNLAGSRLTHSYPRRPGDPWTRANWRVPDPANWPGRVIGVLFRSFTSVLLRRFHLWTPPPTTRGPRSPVNWPAPRPRARAPAAGAAWPLAPTPAAAPHRPRPTVDFVLAARAPAQAIVATGGSRAPEGKGHGRETRPPPPSKRPAL</sequence>
<feature type="region of interest" description="Disordered" evidence="1">
    <location>
        <begin position="1"/>
        <end position="98"/>
    </location>
</feature>
<proteinExistence type="predicted"/>
<dbReference type="PRINTS" id="PR01217">
    <property type="entry name" value="PRICHEXTENSN"/>
</dbReference>
<comment type="caution">
    <text evidence="2">The sequence shown here is derived from an EMBL/GenBank/DDBJ whole genome shotgun (WGS) entry which is preliminary data.</text>
</comment>
<name>A0A2I1CQA0_ASPC2</name>
<dbReference type="GeneID" id="36542220"/>
<feature type="compositionally biased region" description="Pro residues" evidence="1">
    <location>
        <begin position="237"/>
        <end position="246"/>
    </location>
</feature>
<accession>A0A2I1CQA0</accession>
<keyword evidence="3" id="KW-1185">Reference proteome</keyword>
<reference evidence="2" key="1">
    <citation type="submission" date="2016-12" db="EMBL/GenBank/DDBJ databases">
        <title>The genomes of Aspergillus section Nigri reveals drivers in fungal speciation.</title>
        <authorList>
            <consortium name="DOE Joint Genome Institute"/>
            <person name="Vesth T.C."/>
            <person name="Nybo J."/>
            <person name="Theobald S."/>
            <person name="Brandl J."/>
            <person name="Frisvad J.C."/>
            <person name="Nielsen K.F."/>
            <person name="Lyhne E.K."/>
            <person name="Kogle M.E."/>
            <person name="Kuo A."/>
            <person name="Riley R."/>
            <person name="Clum A."/>
            <person name="Nolan M."/>
            <person name="Lipzen A."/>
            <person name="Salamov A."/>
            <person name="Henrissat B."/>
            <person name="Wiebenga A."/>
            <person name="De vries R.P."/>
            <person name="Grigoriev I.V."/>
            <person name="Mortensen U.H."/>
            <person name="Andersen M.R."/>
            <person name="Baker S.E."/>
        </authorList>
    </citation>
    <scope>NUCLEOTIDE SEQUENCE</scope>
    <source>
        <strain evidence="2">IBT 28561</strain>
    </source>
</reference>
<dbReference type="RefSeq" id="XP_024688383.1">
    <property type="nucleotide sequence ID" value="XM_024834696.1"/>
</dbReference>
<feature type="non-terminal residue" evidence="2">
    <location>
        <position position="246"/>
    </location>
</feature>
<dbReference type="VEuPathDB" id="FungiDB:P168DRAFT_261380"/>
<evidence type="ECO:0000256" key="1">
    <source>
        <dbReference type="SAM" id="MobiDB-lite"/>
    </source>
</evidence>
<feature type="compositionally biased region" description="Basic and acidic residues" evidence="1">
    <location>
        <begin position="226"/>
        <end position="236"/>
    </location>
</feature>
<feature type="region of interest" description="Disordered" evidence="1">
    <location>
        <begin position="159"/>
        <end position="185"/>
    </location>
</feature>
<dbReference type="EMBL" id="MSFM01000024">
    <property type="protein sequence ID" value="PKX99788.1"/>
    <property type="molecule type" value="Genomic_DNA"/>
</dbReference>
<evidence type="ECO:0000313" key="3">
    <source>
        <dbReference type="Proteomes" id="UP000234254"/>
    </source>
</evidence>
<gene>
    <name evidence="2" type="ORF">P168DRAFT_261380</name>
</gene>
<dbReference type="AlphaFoldDB" id="A0A2I1CQA0"/>
<organism evidence="2 3">
    <name type="scientific">Aspergillus campestris (strain IBT 28561)</name>
    <dbReference type="NCBI Taxonomy" id="1392248"/>
    <lineage>
        <taxon>Eukaryota</taxon>
        <taxon>Fungi</taxon>
        <taxon>Dikarya</taxon>
        <taxon>Ascomycota</taxon>
        <taxon>Pezizomycotina</taxon>
        <taxon>Eurotiomycetes</taxon>
        <taxon>Eurotiomycetidae</taxon>
        <taxon>Eurotiales</taxon>
        <taxon>Aspergillaceae</taxon>
        <taxon>Aspergillus</taxon>
        <taxon>Aspergillus subgen. Circumdati</taxon>
    </lineage>
</organism>